<sequence>MECERTPSPPTRRSARPPAAGGFAGPCHLPNPYYGGSHHPLPSPLDRHSGTSGHPVGAGVLPPCDPPVNPARSSSDPADFHRYRDLGYGSEPGAPRLGKY</sequence>
<protein>
    <submittedName>
        <fullName evidence="2">Uncharacterized protein</fullName>
    </submittedName>
</protein>
<gene>
    <name evidence="2" type="ORF">PVAP13_5NG012676</name>
</gene>
<evidence type="ECO:0000256" key="1">
    <source>
        <dbReference type="SAM" id="MobiDB-lite"/>
    </source>
</evidence>
<dbReference type="AlphaFoldDB" id="A0A8T0SBT6"/>
<keyword evidence="3" id="KW-1185">Reference proteome</keyword>
<accession>A0A8T0SBT6</accession>
<dbReference type="Proteomes" id="UP000823388">
    <property type="component" value="Chromosome 5N"/>
</dbReference>
<dbReference type="EMBL" id="CM029046">
    <property type="protein sequence ID" value="KAG2593879.1"/>
    <property type="molecule type" value="Genomic_DNA"/>
</dbReference>
<proteinExistence type="predicted"/>
<comment type="caution">
    <text evidence="2">The sequence shown here is derived from an EMBL/GenBank/DDBJ whole genome shotgun (WGS) entry which is preliminary data.</text>
</comment>
<reference evidence="2" key="1">
    <citation type="submission" date="2020-05" db="EMBL/GenBank/DDBJ databases">
        <title>WGS assembly of Panicum virgatum.</title>
        <authorList>
            <person name="Lovell J.T."/>
            <person name="Jenkins J."/>
            <person name="Shu S."/>
            <person name="Juenger T.E."/>
            <person name="Schmutz J."/>
        </authorList>
    </citation>
    <scope>NUCLEOTIDE SEQUENCE</scope>
    <source>
        <strain evidence="2">AP13</strain>
    </source>
</reference>
<organism evidence="2 3">
    <name type="scientific">Panicum virgatum</name>
    <name type="common">Blackwell switchgrass</name>
    <dbReference type="NCBI Taxonomy" id="38727"/>
    <lineage>
        <taxon>Eukaryota</taxon>
        <taxon>Viridiplantae</taxon>
        <taxon>Streptophyta</taxon>
        <taxon>Embryophyta</taxon>
        <taxon>Tracheophyta</taxon>
        <taxon>Spermatophyta</taxon>
        <taxon>Magnoliopsida</taxon>
        <taxon>Liliopsida</taxon>
        <taxon>Poales</taxon>
        <taxon>Poaceae</taxon>
        <taxon>PACMAD clade</taxon>
        <taxon>Panicoideae</taxon>
        <taxon>Panicodae</taxon>
        <taxon>Paniceae</taxon>
        <taxon>Panicinae</taxon>
        <taxon>Panicum</taxon>
        <taxon>Panicum sect. Hiantes</taxon>
    </lineage>
</organism>
<name>A0A8T0SBT6_PANVG</name>
<evidence type="ECO:0000313" key="2">
    <source>
        <dbReference type="EMBL" id="KAG2593879.1"/>
    </source>
</evidence>
<evidence type="ECO:0000313" key="3">
    <source>
        <dbReference type="Proteomes" id="UP000823388"/>
    </source>
</evidence>
<feature type="region of interest" description="Disordered" evidence="1">
    <location>
        <begin position="1"/>
        <end position="100"/>
    </location>
</feature>